<sequence length="329" mass="35529">MQTRFKLLNMLSDGNFHSGGALGLELGVGRSAIWRHVQTLRGYGLDIYAVTGRGYRLRTPLELLCESRIIDGLPQAARPLVADIDLHPMLDSTNSYLMRSQALSLPTGSVCMAEYQSAGRGRQGRRWRSSFGANLCFSLVWRFNCGPDALSGLSLAVAVAVAEGLTSLGLAQPGVKWPNDLYVAGRKLAGILLEMSGESSAASRVVIGVGINLRMPSDIDEPIDQPWVGLDELLPEAVSRNRVAGVLIGSIAEALVEFEAKGFAPFLPRWRQWDVMADKRVTLQQAQAVVEGVACGVDASGALLIKRRGETCRYMSGDVSLLREVSASL</sequence>
<dbReference type="InterPro" id="IPR036388">
    <property type="entry name" value="WH-like_DNA-bd_sf"/>
</dbReference>
<name>A0A3B0ZUB7_9ZZZZ</name>
<protein>
    <submittedName>
        <fullName evidence="5">Biotin operon repressor / Biotin--protein ligase</fullName>
        <ecNumber evidence="5">6.3.4.9</ecNumber>
    </submittedName>
</protein>
<reference evidence="5" key="1">
    <citation type="submission" date="2018-06" db="EMBL/GenBank/DDBJ databases">
        <authorList>
            <person name="Zhirakovskaya E."/>
        </authorList>
    </citation>
    <scope>NUCLEOTIDE SEQUENCE</scope>
</reference>
<accession>A0A3B0ZUB7</accession>
<keyword evidence="2" id="KW-0547">Nucleotide-binding</keyword>
<dbReference type="GO" id="GO:0004077">
    <property type="term" value="F:biotin--[biotin carboxyl-carrier protein] ligase activity"/>
    <property type="evidence" value="ECO:0007669"/>
    <property type="project" value="UniProtKB-EC"/>
</dbReference>
<dbReference type="Gene3D" id="2.30.30.100">
    <property type="match status" value="1"/>
</dbReference>
<dbReference type="InterPro" id="IPR036390">
    <property type="entry name" value="WH_DNA-bd_sf"/>
</dbReference>
<dbReference type="Gene3D" id="3.30.930.10">
    <property type="entry name" value="Bira Bifunctional Protein, Domain 2"/>
    <property type="match status" value="1"/>
</dbReference>
<feature type="domain" description="BPL/LPL catalytic" evidence="4">
    <location>
        <begin position="76"/>
        <end position="259"/>
    </location>
</feature>
<dbReference type="InterPro" id="IPR013196">
    <property type="entry name" value="HTH_11"/>
</dbReference>
<keyword evidence="1 5" id="KW-0436">Ligase</keyword>
<dbReference type="InterPro" id="IPR004408">
    <property type="entry name" value="Biotin_CoA_COase_ligase"/>
</dbReference>
<dbReference type="Pfam" id="PF03099">
    <property type="entry name" value="BPL_LplA_LipB"/>
    <property type="match status" value="1"/>
</dbReference>
<dbReference type="AlphaFoldDB" id="A0A3B0ZUB7"/>
<dbReference type="InterPro" id="IPR003142">
    <property type="entry name" value="BPL_C"/>
</dbReference>
<dbReference type="InterPro" id="IPR045864">
    <property type="entry name" value="aa-tRNA-synth_II/BPL/LPL"/>
</dbReference>
<gene>
    <name evidence="5" type="ORF">MNBD_GAMMA17-700</name>
</gene>
<evidence type="ECO:0000256" key="3">
    <source>
        <dbReference type="ARBA" id="ARBA00022840"/>
    </source>
</evidence>
<dbReference type="PANTHER" id="PTHR12835:SF5">
    <property type="entry name" value="BIOTIN--PROTEIN LIGASE"/>
    <property type="match status" value="1"/>
</dbReference>
<dbReference type="HAMAP" id="MF_00978">
    <property type="entry name" value="Bifunct_BirA"/>
    <property type="match status" value="1"/>
</dbReference>
<dbReference type="InterPro" id="IPR008988">
    <property type="entry name" value="Transcriptional_repressor_C"/>
</dbReference>
<dbReference type="GO" id="GO:0005737">
    <property type="term" value="C:cytoplasm"/>
    <property type="evidence" value="ECO:0007669"/>
    <property type="project" value="TreeGrafter"/>
</dbReference>
<dbReference type="InterPro" id="IPR030855">
    <property type="entry name" value="Bifunct_BirA"/>
</dbReference>
<dbReference type="Pfam" id="PF02237">
    <property type="entry name" value="BPL_C"/>
    <property type="match status" value="1"/>
</dbReference>
<dbReference type="Gene3D" id="1.10.10.10">
    <property type="entry name" value="Winged helix-like DNA-binding domain superfamily/Winged helix DNA-binding domain"/>
    <property type="match status" value="1"/>
</dbReference>
<dbReference type="SUPFAM" id="SSF46785">
    <property type="entry name" value="Winged helix' DNA-binding domain"/>
    <property type="match status" value="1"/>
</dbReference>
<dbReference type="NCBIfam" id="NF008847">
    <property type="entry name" value="PRK11886.1-2"/>
    <property type="match status" value="1"/>
</dbReference>
<dbReference type="Pfam" id="PF08279">
    <property type="entry name" value="HTH_11"/>
    <property type="match status" value="1"/>
</dbReference>
<evidence type="ECO:0000259" key="4">
    <source>
        <dbReference type="PROSITE" id="PS51733"/>
    </source>
</evidence>
<proteinExistence type="inferred from homology"/>
<organism evidence="5">
    <name type="scientific">hydrothermal vent metagenome</name>
    <dbReference type="NCBI Taxonomy" id="652676"/>
    <lineage>
        <taxon>unclassified sequences</taxon>
        <taxon>metagenomes</taxon>
        <taxon>ecological metagenomes</taxon>
    </lineage>
</organism>
<dbReference type="PROSITE" id="PS51733">
    <property type="entry name" value="BPL_LPL_CATALYTIC"/>
    <property type="match status" value="1"/>
</dbReference>
<evidence type="ECO:0000313" key="5">
    <source>
        <dbReference type="EMBL" id="VAW89609.1"/>
    </source>
</evidence>
<dbReference type="SUPFAM" id="SSF50037">
    <property type="entry name" value="C-terminal domain of transcriptional repressors"/>
    <property type="match status" value="1"/>
</dbReference>
<dbReference type="EC" id="6.3.4.9" evidence="5"/>
<dbReference type="PANTHER" id="PTHR12835">
    <property type="entry name" value="BIOTIN PROTEIN LIGASE"/>
    <property type="match status" value="1"/>
</dbReference>
<keyword evidence="3" id="KW-0067">ATP-binding</keyword>
<dbReference type="GO" id="GO:0005524">
    <property type="term" value="F:ATP binding"/>
    <property type="evidence" value="ECO:0007669"/>
    <property type="project" value="UniProtKB-KW"/>
</dbReference>
<evidence type="ECO:0000256" key="1">
    <source>
        <dbReference type="ARBA" id="ARBA00022598"/>
    </source>
</evidence>
<dbReference type="EMBL" id="UOFQ01000144">
    <property type="protein sequence ID" value="VAW89609.1"/>
    <property type="molecule type" value="Genomic_DNA"/>
</dbReference>
<dbReference type="NCBIfam" id="TIGR00121">
    <property type="entry name" value="birA_ligase"/>
    <property type="match status" value="1"/>
</dbReference>
<dbReference type="InterPro" id="IPR004143">
    <property type="entry name" value="BPL_LPL_catalytic"/>
</dbReference>
<dbReference type="CDD" id="cd16442">
    <property type="entry name" value="BPL"/>
    <property type="match status" value="1"/>
</dbReference>
<dbReference type="GO" id="GO:0006355">
    <property type="term" value="P:regulation of DNA-templated transcription"/>
    <property type="evidence" value="ECO:0007669"/>
    <property type="project" value="InterPro"/>
</dbReference>
<dbReference type="SUPFAM" id="SSF55681">
    <property type="entry name" value="Class II aaRS and biotin synthetases"/>
    <property type="match status" value="1"/>
</dbReference>
<evidence type="ECO:0000256" key="2">
    <source>
        <dbReference type="ARBA" id="ARBA00022741"/>
    </source>
</evidence>